<evidence type="ECO:0000256" key="1">
    <source>
        <dbReference type="SAM" id="SignalP"/>
    </source>
</evidence>
<reference evidence="3 4" key="1">
    <citation type="submission" date="2016-12" db="EMBL/GenBank/DDBJ databases">
        <title>Study of bacterial adaptation to deep sea.</title>
        <authorList>
            <person name="Song J."/>
            <person name="Yoshizawa S."/>
            <person name="Kogure K."/>
        </authorList>
    </citation>
    <scope>NUCLEOTIDE SEQUENCE [LARGE SCALE GENOMIC DNA]</scope>
    <source>
        <strain evidence="3 4">SAORIC-165</strain>
    </source>
</reference>
<dbReference type="Proteomes" id="UP000239907">
    <property type="component" value="Unassembled WGS sequence"/>
</dbReference>
<dbReference type="RefSeq" id="WP_105042862.1">
    <property type="nucleotide sequence ID" value="NZ_MQWA01000001.1"/>
</dbReference>
<dbReference type="OrthoDB" id="176168at2"/>
<keyword evidence="1" id="KW-0732">Signal</keyword>
<feature type="domain" description="3-keto-alpha-glucoside-1,2-lyase/3-keto-2-hydroxy-glucal hydratase" evidence="2">
    <location>
        <begin position="41"/>
        <end position="236"/>
    </location>
</feature>
<proteinExistence type="predicted"/>
<keyword evidence="4" id="KW-1185">Reference proteome</keyword>
<dbReference type="AlphaFoldDB" id="A0A2S7U1M1"/>
<protein>
    <recommendedName>
        <fullName evidence="2">3-keto-alpha-glucoside-1,2-lyase/3-keto-2-hydroxy-glucal hydratase domain-containing protein</fullName>
    </recommendedName>
</protein>
<evidence type="ECO:0000313" key="3">
    <source>
        <dbReference type="EMBL" id="PQJ28361.1"/>
    </source>
</evidence>
<organism evidence="3 4">
    <name type="scientific">Rubritalea profundi</name>
    <dbReference type="NCBI Taxonomy" id="1658618"/>
    <lineage>
        <taxon>Bacteria</taxon>
        <taxon>Pseudomonadati</taxon>
        <taxon>Verrucomicrobiota</taxon>
        <taxon>Verrucomicrobiia</taxon>
        <taxon>Verrucomicrobiales</taxon>
        <taxon>Rubritaleaceae</taxon>
        <taxon>Rubritalea</taxon>
    </lineage>
</organism>
<dbReference type="Pfam" id="PF06439">
    <property type="entry name" value="3keto-disac_hyd"/>
    <property type="match status" value="1"/>
</dbReference>
<evidence type="ECO:0000259" key="2">
    <source>
        <dbReference type="Pfam" id="PF06439"/>
    </source>
</evidence>
<gene>
    <name evidence="3" type="ORF">BSZ32_07430</name>
</gene>
<sequence length="239" mass="26731">MIKKLSLTAVARLSLLLAPLALWAPLVAAEDSKTHQVKIEGAEKLFNGKDLSGWKGNLDLWSVKDGVIHGTTHGRKIKGNTFLILDAADVEDFHLVYEARCQGNNSGVMYRSLVVDEKKFSMKGYQCDLHPKAPYLAMIYGEKERGIIITRGQKMVIDEAGEKTVESSEKPGEVDSSQWQTYEIICKGNHIIHKLNGKVAIDLTDNFKDRIKKGKIGLQLHAGEAMMVDFRNIQLKRLK</sequence>
<dbReference type="EMBL" id="MQWA01000001">
    <property type="protein sequence ID" value="PQJ28361.1"/>
    <property type="molecule type" value="Genomic_DNA"/>
</dbReference>
<dbReference type="GO" id="GO:0016787">
    <property type="term" value="F:hydrolase activity"/>
    <property type="evidence" value="ECO:0007669"/>
    <property type="project" value="InterPro"/>
</dbReference>
<comment type="caution">
    <text evidence="3">The sequence shown here is derived from an EMBL/GenBank/DDBJ whole genome shotgun (WGS) entry which is preliminary data.</text>
</comment>
<name>A0A2S7U1M1_9BACT</name>
<accession>A0A2S7U1M1</accession>
<evidence type="ECO:0000313" key="4">
    <source>
        <dbReference type="Proteomes" id="UP000239907"/>
    </source>
</evidence>
<dbReference type="InterPro" id="IPR010496">
    <property type="entry name" value="AL/BT2_dom"/>
</dbReference>
<feature type="chain" id="PRO_5015399633" description="3-keto-alpha-glucoside-1,2-lyase/3-keto-2-hydroxy-glucal hydratase domain-containing protein" evidence="1">
    <location>
        <begin position="29"/>
        <end position="239"/>
    </location>
</feature>
<dbReference type="Gene3D" id="2.60.120.560">
    <property type="entry name" value="Exo-inulinase, domain 1"/>
    <property type="match status" value="1"/>
</dbReference>
<feature type="signal peptide" evidence="1">
    <location>
        <begin position="1"/>
        <end position="28"/>
    </location>
</feature>